<evidence type="ECO:0000256" key="2">
    <source>
        <dbReference type="ARBA" id="ARBA00022734"/>
    </source>
</evidence>
<evidence type="ECO:0000256" key="4">
    <source>
        <dbReference type="SAM" id="MobiDB-lite"/>
    </source>
</evidence>
<proteinExistence type="inferred from homology"/>
<evidence type="ECO:0000256" key="1">
    <source>
        <dbReference type="ARBA" id="ARBA00005966"/>
    </source>
</evidence>
<feature type="region of interest" description="Disordered" evidence="4">
    <location>
        <begin position="429"/>
        <end position="454"/>
    </location>
</feature>
<evidence type="ECO:0000313" key="5">
    <source>
        <dbReference type="EnsemblMetazoa" id="AAEL004196-PA"/>
    </source>
</evidence>
<reference evidence="5 6" key="1">
    <citation type="submission" date="2017-06" db="EMBL/GenBank/DDBJ databases">
        <title>Aedes aegypti genome working group (AGWG) sequencing and assembly.</title>
        <authorList>
            <consortium name="Aedes aegypti Genome Working Group (AGWG)"/>
            <person name="Matthews B.J."/>
        </authorList>
    </citation>
    <scope>NUCLEOTIDE SEQUENCE [LARGE SCALE GENOMIC DNA]</scope>
    <source>
        <strain evidence="5 6">LVP_AGWG</strain>
    </source>
</reference>
<dbReference type="InParanoid" id="A0A1S4F781"/>
<keyword evidence="6" id="KW-1185">Reference proteome</keyword>
<dbReference type="SMART" id="SM00694">
    <property type="entry name" value="DysFC"/>
    <property type="match status" value="2"/>
</dbReference>
<dbReference type="PANTHER" id="PTHR23250:SF1">
    <property type="entry name" value="TECTONIN BETA-PROPELLER REPEAT-CONTAINING PROTEIN 1"/>
    <property type="match status" value="1"/>
</dbReference>
<feature type="compositionally biased region" description="Low complexity" evidence="4">
    <location>
        <begin position="394"/>
        <end position="408"/>
    </location>
</feature>
<dbReference type="Pfam" id="PF06398">
    <property type="entry name" value="Pex24p"/>
    <property type="match status" value="2"/>
</dbReference>
<evidence type="ECO:0000256" key="3">
    <source>
        <dbReference type="ARBA" id="ARBA00022737"/>
    </source>
</evidence>
<dbReference type="Proteomes" id="UP000008820">
    <property type="component" value="Chromosome 2"/>
</dbReference>
<dbReference type="InterPro" id="IPR010482">
    <property type="entry name" value="TECPR1-like_DysF"/>
</dbReference>
<dbReference type="Pfam" id="PF00337">
    <property type="entry name" value="Gal-bind_lectin"/>
    <property type="match status" value="1"/>
</dbReference>
<comment type="similarity">
    <text evidence="1">Belongs to the TECPR1 family.</text>
</comment>
<reference evidence="5" key="2">
    <citation type="submission" date="2020-05" db="UniProtKB">
        <authorList>
            <consortium name="EnsemblMetazoa"/>
        </authorList>
    </citation>
    <scope>IDENTIFICATION</scope>
    <source>
        <strain evidence="5">LVP_AGWG</strain>
    </source>
</reference>
<dbReference type="GO" id="GO:0030246">
    <property type="term" value="F:carbohydrate binding"/>
    <property type="evidence" value="ECO:0007669"/>
    <property type="project" value="UniProtKB-KW"/>
</dbReference>
<feature type="region of interest" description="Disordered" evidence="4">
    <location>
        <begin position="394"/>
        <end position="417"/>
    </location>
</feature>
<dbReference type="OrthoDB" id="72441at2759"/>
<dbReference type="SMART" id="SM00706">
    <property type="entry name" value="TECPR"/>
    <property type="match status" value="10"/>
</dbReference>
<keyword evidence="3" id="KW-0677">Repeat</keyword>
<feature type="region of interest" description="Disordered" evidence="4">
    <location>
        <begin position="524"/>
        <end position="544"/>
    </location>
</feature>
<dbReference type="SMART" id="SM00908">
    <property type="entry name" value="Gal-bind_lectin"/>
    <property type="match status" value="1"/>
</dbReference>
<dbReference type="SMART" id="SM00693">
    <property type="entry name" value="DysFN"/>
    <property type="match status" value="2"/>
</dbReference>
<dbReference type="SMR" id="A0A1S4F781"/>
<keyword evidence="2" id="KW-0430">Lectin</keyword>
<gene>
    <name evidence="5" type="primary">5564247</name>
</gene>
<dbReference type="SMART" id="SM00276">
    <property type="entry name" value="GLECT"/>
    <property type="match status" value="1"/>
</dbReference>
<dbReference type="Gene3D" id="2.60.120.200">
    <property type="match status" value="1"/>
</dbReference>
<dbReference type="InterPro" id="IPR013320">
    <property type="entry name" value="ConA-like_dom_sf"/>
</dbReference>
<dbReference type="SUPFAM" id="SSF49899">
    <property type="entry name" value="Concanavalin A-like lectins/glucanases"/>
    <property type="match status" value="1"/>
</dbReference>
<dbReference type="EnsemblMetazoa" id="AAEL004196-RA">
    <property type="protein sequence ID" value="AAEL004196-PA"/>
    <property type="gene ID" value="AAEL004196"/>
</dbReference>
<dbReference type="InterPro" id="IPR006614">
    <property type="entry name" value="Peroxin/Ferlin"/>
</dbReference>
<name>A0A1S4F781_AEDAE</name>
<organism evidence="5 6">
    <name type="scientific">Aedes aegypti</name>
    <name type="common">Yellowfever mosquito</name>
    <name type="synonym">Culex aegypti</name>
    <dbReference type="NCBI Taxonomy" id="7159"/>
    <lineage>
        <taxon>Eukaryota</taxon>
        <taxon>Metazoa</taxon>
        <taxon>Ecdysozoa</taxon>
        <taxon>Arthropoda</taxon>
        <taxon>Hexapoda</taxon>
        <taxon>Insecta</taxon>
        <taxon>Pterygota</taxon>
        <taxon>Neoptera</taxon>
        <taxon>Endopterygota</taxon>
        <taxon>Diptera</taxon>
        <taxon>Nematocera</taxon>
        <taxon>Culicoidea</taxon>
        <taxon>Culicidae</taxon>
        <taxon>Culicinae</taxon>
        <taxon>Aedini</taxon>
        <taxon>Aedes</taxon>
        <taxon>Stegomyia</taxon>
    </lineage>
</organism>
<sequence length="1325" mass="148309">MPSTLLFANSNEGRVYALSTAGSAWREFLYLGLEFKRISVVPHFMWAIGGDRQVYVHVHGLDIPIRIKEEAYENERWLPIEGFSSRLLPTDRYHFSSVDGTVDRNIDKIRLPSMAWQWEGEWQLDLSLDGQPLDHDGWTYAVDFPATYHPQKNWKSCVRRRKWVRFRRYCALNSWCAVAPLHKDPTQEPFIDVAINGTNVSGAPPGILLVWAVTAHGRVMFRSGVSTTSPEGLRWTSVTTPSGCEVSQIAVGPTGLVWACLYNGRAIVRTGITRDTLIGTTWLEVKPPGTNLRIVQVSVGINAVWCVTNDNHVWFRRGVYGEKSGVSEDAAIGSGWVEMVGNISYISVAPNDQVFAVGSEDRALYFRSGVSSSDLTGKKWRLIQLPLQMSRTSSNFSLSSRRSGSESPSTKHRSLNSLYKERLQQENASLVENNEETSRSAPTANPKQRPELWHKPEISPDALSTKLEAQQPGSLVEKKVTRNLSNETVVASSAPLNEVYEISGKQLKNSRAWSPVRSVGSVVGTEAHPESDSSVFEGESSRDSGVFGEYEDHGGSQNWADHEVQWVGCAAGAVSVDPNQLPNWFNDSCGNANQEELTQPWRIKILDDLKQRPPGSLQDSDFALYEKAIEMSSWVKSGEARVAKAGHAFEDCLIELEWVNNQGSGPDSGTLTVLNSDGITTKIQFSLSEITCVMCCSEPGSPRLAIHAPRLPPGSSPIKIQFSGDTDLEDWLSHLTSVCCQINEVHGKPSTRSMWITSNMGDVFVFDPTNLEASQWRPEGKVFQQKIDVSAAETPYLTSLDNGMIIGSRLEISGFVYDDADHIRFDLQSYPTVRVRHKMESQRNIPLHINPRFNEKITVFNSMESSHWNEDEKRDNQMLFTTGAEFKLEIRSERDGFQITVNGKEYPKFKYRRGLAPDTISSLYSSGRVKIFQIVYESPKLIIPLKDVFWRQIGGHLRRVQSCKAGVVWGLGYDNTAWVYTGGWGGVFLKGLETSNQGINTMIDIHNYHIYENQRWNPLSGFSTTGLPTDRHMWSDVTGKHKRSKEHTKLLSMHWQWISDWLVDFHNPGGVDRDGWQYAVDFPATYHAKKQFTDYVRRRRWYRKCRLTTTGPWQEVGNSKIVDVTLQANSNEVDCSVMVWAVAANGDVLYRRGVSLSQPAGTGWEHVACDQPLVSISCYENKVWAIGKNGSAYWRCGISVENPLGSKWQPVEPPGGVIFKQISVGKAGIWTVDTTGRLSVRKEITATFPEGSHWQLLSNIQNDPPHYEGNIGFKNVSVGEHVMAVSQSGYICKRSGISPDNPAGTGWTLGIQGNWHYVSVNGFCD</sequence>
<dbReference type="SUPFAM" id="SSF101898">
    <property type="entry name" value="NHL repeat"/>
    <property type="match status" value="1"/>
</dbReference>
<evidence type="ECO:0000313" key="6">
    <source>
        <dbReference type="Proteomes" id="UP000008820"/>
    </source>
</evidence>
<dbReference type="VEuPathDB" id="VectorBase:AAEL004196"/>
<dbReference type="GO" id="GO:0005737">
    <property type="term" value="C:cytoplasm"/>
    <property type="evidence" value="ECO:0007669"/>
    <property type="project" value="UniProtKB-ARBA"/>
</dbReference>
<dbReference type="CDD" id="cd00070">
    <property type="entry name" value="GLECT"/>
    <property type="match status" value="1"/>
</dbReference>
<dbReference type="FunCoup" id="A0A1S4F781">
    <property type="interactions" value="948"/>
</dbReference>
<dbReference type="InterPro" id="IPR006624">
    <property type="entry name" value="Beta-propeller_rpt_TECPR"/>
</dbReference>
<accession>A0A1S4F781</accession>
<dbReference type="PROSITE" id="PS51304">
    <property type="entry name" value="GALECTIN"/>
    <property type="match status" value="1"/>
</dbReference>
<dbReference type="InterPro" id="IPR051513">
    <property type="entry name" value="Tectonin_beta-prop"/>
</dbReference>
<dbReference type="GO" id="GO:0098588">
    <property type="term" value="C:bounding membrane of organelle"/>
    <property type="evidence" value="ECO:0007669"/>
    <property type="project" value="UniProtKB-ARBA"/>
</dbReference>
<dbReference type="PANTHER" id="PTHR23250">
    <property type="entry name" value="DYSFERLIN-RELATED"/>
    <property type="match status" value="1"/>
</dbReference>
<protein>
    <submittedName>
        <fullName evidence="5">Uncharacterized protein</fullName>
    </submittedName>
</protein>
<dbReference type="InterPro" id="IPR001079">
    <property type="entry name" value="Galectin_CRD"/>
</dbReference>
<dbReference type="Pfam" id="PF06462">
    <property type="entry name" value="Hyd_WA"/>
    <property type="match status" value="6"/>
</dbReference>
<dbReference type="Pfam" id="PF19193">
    <property type="entry name" value="Tectonin"/>
    <property type="match status" value="1"/>
</dbReference>